<dbReference type="eggNOG" id="COG1680">
    <property type="taxonomic scope" value="Bacteria"/>
</dbReference>
<feature type="domain" description="Beta-lactamase-related" evidence="1">
    <location>
        <begin position="43"/>
        <end position="403"/>
    </location>
</feature>
<dbReference type="PATRIC" id="fig|1280952.3.peg.1202"/>
<dbReference type="STRING" id="1280952.HJA_06057"/>
<evidence type="ECO:0000259" key="1">
    <source>
        <dbReference type="Pfam" id="PF00144"/>
    </source>
</evidence>
<dbReference type="AlphaFoldDB" id="A0A059FGQ4"/>
<reference evidence="2 3" key="1">
    <citation type="journal article" date="2014" name="Antonie Van Leeuwenhoek">
        <title>Hyphomonas beringensis sp. nov. and Hyphomonas chukchiensis sp. nov., isolated from surface seawater of the Bering Sea and Chukchi Sea.</title>
        <authorList>
            <person name="Li C."/>
            <person name="Lai Q."/>
            <person name="Li G."/>
            <person name="Dong C."/>
            <person name="Wang J."/>
            <person name="Liao Y."/>
            <person name="Shao Z."/>
        </authorList>
    </citation>
    <scope>NUCLEOTIDE SEQUENCE [LARGE SCALE GENOMIC DNA]</scope>
    <source>
        <strain evidence="2 3">VP2</strain>
    </source>
</reference>
<proteinExistence type="predicted"/>
<dbReference type="Proteomes" id="UP000024816">
    <property type="component" value="Unassembled WGS sequence"/>
</dbReference>
<gene>
    <name evidence="2" type="ORF">HJA_06057</name>
</gene>
<dbReference type="OrthoDB" id="5377981at2"/>
<evidence type="ECO:0000313" key="3">
    <source>
        <dbReference type="Proteomes" id="UP000024816"/>
    </source>
</evidence>
<dbReference type="InterPro" id="IPR050789">
    <property type="entry name" value="Diverse_Enzym_Activities"/>
</dbReference>
<dbReference type="InterPro" id="IPR012338">
    <property type="entry name" value="Beta-lactam/transpept-like"/>
</dbReference>
<keyword evidence="3" id="KW-1185">Reference proteome</keyword>
<dbReference type="EMBL" id="ARYJ01000003">
    <property type="protein sequence ID" value="KCZ89792.1"/>
    <property type="molecule type" value="Genomic_DNA"/>
</dbReference>
<dbReference type="SUPFAM" id="SSF56601">
    <property type="entry name" value="beta-lactamase/transpeptidase-like"/>
    <property type="match status" value="1"/>
</dbReference>
<dbReference type="PANTHER" id="PTHR43283">
    <property type="entry name" value="BETA-LACTAMASE-RELATED"/>
    <property type="match status" value="1"/>
</dbReference>
<organism evidence="2 3">
    <name type="scientific">Hyphomonas jannaschiana VP2</name>
    <dbReference type="NCBI Taxonomy" id="1280952"/>
    <lineage>
        <taxon>Bacteria</taxon>
        <taxon>Pseudomonadati</taxon>
        <taxon>Pseudomonadota</taxon>
        <taxon>Alphaproteobacteria</taxon>
        <taxon>Hyphomonadales</taxon>
        <taxon>Hyphomonadaceae</taxon>
        <taxon>Hyphomonas</taxon>
    </lineage>
</organism>
<dbReference type="InterPro" id="IPR001466">
    <property type="entry name" value="Beta-lactam-related"/>
</dbReference>
<dbReference type="PANTHER" id="PTHR43283:SF3">
    <property type="entry name" value="BETA-LACTAMASE FAMILY PROTEIN (AFU_ORTHOLOGUE AFUA_5G07500)"/>
    <property type="match status" value="1"/>
</dbReference>
<name>A0A059FGQ4_9PROT</name>
<dbReference type="Gene3D" id="3.40.710.10">
    <property type="entry name" value="DD-peptidase/beta-lactamase superfamily"/>
    <property type="match status" value="1"/>
</dbReference>
<dbReference type="Pfam" id="PF00144">
    <property type="entry name" value="Beta-lactamase"/>
    <property type="match status" value="1"/>
</dbReference>
<protein>
    <submittedName>
        <fullName evidence="2">Beta-lactamase</fullName>
    </submittedName>
</protein>
<sequence>MIPAFGLVVAGILTGCQMVSSDMSEQPETSRLDPVQLSRISEHLEANSAAQSRAGYVVIIRNGTGGEYVKAFGMRDISAGAPMALDTEFRIASLTKPVVSAAVMRLVERGDLRLTDPVVRYLPEFAQMEVGVGLAEDGTLQTEPAKRAITIYDLLTHTAGLGASGQAELPANVVYAKRYAEFFEQESLADASKWIASLPLVFQPGEGWGYSFSLDVLGRIIEVRTGKSVEDALEELVLSPLGMTHTYYNRAGIDRSNLATLYISDADGKLQPFEDAAIDKMRFPMSGGGLISTAGDYMNFLEMMRRRGEVNGEQFLSQASVEAMTRNALPEAMGPIRLELNMMGAGFGLGFGVVSEDRGIQSLLAPGDYFWAGATDTFAFVSPSRDISAVILSQYWPNERTREWDTLYDFADMASAAVVQP</sequence>
<accession>A0A059FGQ4</accession>
<evidence type="ECO:0000313" key="2">
    <source>
        <dbReference type="EMBL" id="KCZ89792.1"/>
    </source>
</evidence>
<comment type="caution">
    <text evidence="2">The sequence shown here is derived from an EMBL/GenBank/DDBJ whole genome shotgun (WGS) entry which is preliminary data.</text>
</comment>